<dbReference type="Pfam" id="PF01156">
    <property type="entry name" value="IU_nuc_hydro"/>
    <property type="match status" value="1"/>
</dbReference>
<evidence type="ECO:0000259" key="4">
    <source>
        <dbReference type="Pfam" id="PF01156"/>
    </source>
</evidence>
<reference evidence="5 6" key="1">
    <citation type="journal article" date="2016" name="Mol. Biol. Evol.">
        <title>Comparative Genomics of Early-Diverging Mushroom-Forming Fungi Provides Insights into the Origins of Lignocellulose Decay Capabilities.</title>
        <authorList>
            <person name="Nagy L.G."/>
            <person name="Riley R."/>
            <person name="Tritt A."/>
            <person name="Adam C."/>
            <person name="Daum C."/>
            <person name="Floudas D."/>
            <person name="Sun H."/>
            <person name="Yadav J.S."/>
            <person name="Pangilinan J."/>
            <person name="Larsson K.H."/>
            <person name="Matsuura K."/>
            <person name="Barry K."/>
            <person name="Labutti K."/>
            <person name="Kuo R."/>
            <person name="Ohm R.A."/>
            <person name="Bhattacharya S.S."/>
            <person name="Shirouzu T."/>
            <person name="Yoshinaga Y."/>
            <person name="Martin F.M."/>
            <person name="Grigoriev I.V."/>
            <person name="Hibbett D.S."/>
        </authorList>
    </citation>
    <scope>NUCLEOTIDE SEQUENCE [LARGE SCALE GENOMIC DNA]</scope>
    <source>
        <strain evidence="5 6">TUFC12733</strain>
    </source>
</reference>
<gene>
    <name evidence="5" type="ORF">CALVIDRAFT_494165</name>
</gene>
<keyword evidence="3" id="KW-0326">Glycosidase</keyword>
<evidence type="ECO:0000313" key="6">
    <source>
        <dbReference type="Proteomes" id="UP000076738"/>
    </source>
</evidence>
<dbReference type="SUPFAM" id="SSF53590">
    <property type="entry name" value="Nucleoside hydrolase"/>
    <property type="match status" value="1"/>
</dbReference>
<dbReference type="EMBL" id="KV417270">
    <property type="protein sequence ID" value="KZP00167.1"/>
    <property type="molecule type" value="Genomic_DNA"/>
</dbReference>
<dbReference type="InterPro" id="IPR015910">
    <property type="entry name" value="I/U_nuclsd_hydro_CS"/>
</dbReference>
<evidence type="ECO:0000256" key="3">
    <source>
        <dbReference type="ARBA" id="ARBA00023295"/>
    </source>
</evidence>
<dbReference type="GO" id="GO:0045437">
    <property type="term" value="F:uridine nucleosidase activity"/>
    <property type="evidence" value="ECO:0007669"/>
    <property type="project" value="UniProtKB-ARBA"/>
</dbReference>
<dbReference type="GO" id="GO:0008477">
    <property type="term" value="F:purine nucleosidase activity"/>
    <property type="evidence" value="ECO:0007669"/>
    <property type="project" value="TreeGrafter"/>
</dbReference>
<dbReference type="PANTHER" id="PTHR12304">
    <property type="entry name" value="INOSINE-URIDINE PREFERRING NUCLEOSIDE HYDROLASE"/>
    <property type="match status" value="1"/>
</dbReference>
<dbReference type="InterPro" id="IPR036452">
    <property type="entry name" value="Ribo_hydro-like"/>
</dbReference>
<sequence length="370" mass="39976">MAQRKKVWLDCDPGHDDAIALLMGLYLPQIDLIGVSTARTLLLYPPQRAAHPPQVFGNTNATDTYQNAVRLLHAFAAPAHVTAFPGAVKPLIRVARIDAEIHGAHGLGGTEGLAPFEHPEVQKRVHAAGGKGAVEAMAAAFSAVEGKLTIVSTGPMTNSAALFSAFPHLVGKVEQIVFMGGGVGLGNRSPVAEYNILCDPEAAQIVFDLPVPKVMVPLNVTHTAIFDEDAVTQLVTRAHPSAHKVQLSSVPTSPLRHTLYTLIHFFASTYKAVFNFDGPPIHDAVAMVYVAHPELFEAKRYRVDVELAGLHTAGETVVDLWDYRKCDDTWGPTGKNVLLTEKLDVPKFIDLFLECVDKADKVSPLNAHKT</sequence>
<dbReference type="AlphaFoldDB" id="A0A167QRC7"/>
<proteinExistence type="inferred from homology"/>
<dbReference type="Gene3D" id="3.90.245.10">
    <property type="entry name" value="Ribonucleoside hydrolase-like"/>
    <property type="match status" value="1"/>
</dbReference>
<dbReference type="PROSITE" id="PS01247">
    <property type="entry name" value="IUNH"/>
    <property type="match status" value="1"/>
</dbReference>
<keyword evidence="6" id="KW-1185">Reference proteome</keyword>
<dbReference type="Proteomes" id="UP000076738">
    <property type="component" value="Unassembled WGS sequence"/>
</dbReference>
<comment type="similarity">
    <text evidence="1">Belongs to the IUNH family.</text>
</comment>
<evidence type="ECO:0000256" key="2">
    <source>
        <dbReference type="ARBA" id="ARBA00022801"/>
    </source>
</evidence>
<evidence type="ECO:0000256" key="1">
    <source>
        <dbReference type="ARBA" id="ARBA00009176"/>
    </source>
</evidence>
<dbReference type="OrthoDB" id="432381at2759"/>
<evidence type="ECO:0000313" key="5">
    <source>
        <dbReference type="EMBL" id="KZP00167.1"/>
    </source>
</evidence>
<dbReference type="PANTHER" id="PTHR12304:SF4">
    <property type="entry name" value="URIDINE NUCLEOSIDASE"/>
    <property type="match status" value="1"/>
</dbReference>
<accession>A0A167QRC7</accession>
<dbReference type="InterPro" id="IPR001910">
    <property type="entry name" value="Inosine/uridine_hydrolase_dom"/>
</dbReference>
<protein>
    <submittedName>
        <fullName evidence="5">Nucleoside hydrolase</fullName>
    </submittedName>
</protein>
<keyword evidence="2 5" id="KW-0378">Hydrolase</keyword>
<dbReference type="GO" id="GO:0005829">
    <property type="term" value="C:cytosol"/>
    <property type="evidence" value="ECO:0007669"/>
    <property type="project" value="TreeGrafter"/>
</dbReference>
<feature type="domain" description="Inosine/uridine-preferring nucleoside hydrolase" evidence="4">
    <location>
        <begin position="55"/>
        <end position="349"/>
    </location>
</feature>
<organism evidence="5 6">
    <name type="scientific">Calocera viscosa (strain TUFC12733)</name>
    <dbReference type="NCBI Taxonomy" id="1330018"/>
    <lineage>
        <taxon>Eukaryota</taxon>
        <taxon>Fungi</taxon>
        <taxon>Dikarya</taxon>
        <taxon>Basidiomycota</taxon>
        <taxon>Agaricomycotina</taxon>
        <taxon>Dacrymycetes</taxon>
        <taxon>Dacrymycetales</taxon>
        <taxon>Dacrymycetaceae</taxon>
        <taxon>Calocera</taxon>
    </lineage>
</organism>
<name>A0A167QRC7_CALVF</name>
<dbReference type="InterPro" id="IPR023186">
    <property type="entry name" value="IUNH"/>
</dbReference>
<dbReference type="STRING" id="1330018.A0A167QRC7"/>
<dbReference type="GO" id="GO:0006152">
    <property type="term" value="P:purine nucleoside catabolic process"/>
    <property type="evidence" value="ECO:0007669"/>
    <property type="project" value="TreeGrafter"/>
</dbReference>